<dbReference type="PANTHER" id="PTHR13829">
    <property type="entry name" value="SNRNP CORE PROTEIN FAMILY MEMBER"/>
    <property type="match status" value="1"/>
</dbReference>
<keyword evidence="8" id="KW-0687">Ribonucleoprotein</keyword>
<dbReference type="GO" id="GO:1990726">
    <property type="term" value="C:Lsm1-7-Pat1 complex"/>
    <property type="evidence" value="ECO:0007669"/>
    <property type="project" value="TreeGrafter"/>
</dbReference>
<dbReference type="PROSITE" id="PS52002">
    <property type="entry name" value="SM"/>
    <property type="match status" value="1"/>
</dbReference>
<name>A5DAN5_PICGU</name>
<organism evidence="10 11">
    <name type="scientific">Meyerozyma guilliermondii (strain ATCC 6260 / CBS 566 / DSM 6381 / JCM 1539 / NBRC 10279 / NRRL Y-324)</name>
    <name type="common">Yeast</name>
    <name type="synonym">Candida guilliermondii</name>
    <dbReference type="NCBI Taxonomy" id="294746"/>
    <lineage>
        <taxon>Eukaryota</taxon>
        <taxon>Fungi</taxon>
        <taxon>Dikarya</taxon>
        <taxon>Ascomycota</taxon>
        <taxon>Saccharomycotina</taxon>
        <taxon>Pichiomycetes</taxon>
        <taxon>Debaryomycetaceae</taxon>
        <taxon>Meyerozyma</taxon>
    </lineage>
</organism>
<evidence type="ECO:0000256" key="6">
    <source>
        <dbReference type="ARBA" id="ARBA00023187"/>
    </source>
</evidence>
<dbReference type="AlphaFoldDB" id="A5DAN5"/>
<dbReference type="GeneID" id="5129204"/>
<dbReference type="GO" id="GO:0000398">
    <property type="term" value="P:mRNA splicing, via spliceosome"/>
    <property type="evidence" value="ECO:0007669"/>
    <property type="project" value="TreeGrafter"/>
</dbReference>
<dbReference type="OrthoDB" id="10256176at2759"/>
<dbReference type="KEGG" id="pgu:PGUG_00340"/>
<evidence type="ECO:0000313" key="10">
    <source>
        <dbReference type="EMBL" id="EDK36242.2"/>
    </source>
</evidence>
<dbReference type="InterPro" id="IPR001163">
    <property type="entry name" value="Sm_dom_euk/arc"/>
</dbReference>
<dbReference type="GO" id="GO:0005688">
    <property type="term" value="C:U6 snRNP"/>
    <property type="evidence" value="ECO:0007669"/>
    <property type="project" value="TreeGrafter"/>
</dbReference>
<comment type="subcellular location">
    <subcellularLocation>
        <location evidence="1">Nucleus</location>
    </subcellularLocation>
</comment>
<dbReference type="RefSeq" id="XP_001486963.2">
    <property type="nucleotide sequence ID" value="XM_001486913.1"/>
</dbReference>
<evidence type="ECO:0000259" key="9">
    <source>
        <dbReference type="PROSITE" id="PS52002"/>
    </source>
</evidence>
<evidence type="ECO:0000313" key="11">
    <source>
        <dbReference type="Proteomes" id="UP000001997"/>
    </source>
</evidence>
<gene>
    <name evidence="10" type="ORF">PGUG_00340</name>
</gene>
<keyword evidence="11" id="KW-1185">Reference proteome</keyword>
<evidence type="ECO:0000256" key="3">
    <source>
        <dbReference type="ARBA" id="ARBA00022664"/>
    </source>
</evidence>
<accession>A5DAN5</accession>
<dbReference type="InterPro" id="IPR047575">
    <property type="entry name" value="Sm"/>
</dbReference>
<dbReference type="InParanoid" id="A5DAN5"/>
<evidence type="ECO:0000256" key="4">
    <source>
        <dbReference type="ARBA" id="ARBA00022728"/>
    </source>
</evidence>
<dbReference type="InterPro" id="IPR010920">
    <property type="entry name" value="LSM_dom_sf"/>
</dbReference>
<evidence type="ECO:0000256" key="2">
    <source>
        <dbReference type="ARBA" id="ARBA00006850"/>
    </source>
</evidence>
<dbReference type="SUPFAM" id="SSF50182">
    <property type="entry name" value="Sm-like ribonucleoproteins"/>
    <property type="match status" value="1"/>
</dbReference>
<feature type="domain" description="Sm" evidence="9">
    <location>
        <begin position="2"/>
        <end position="76"/>
    </location>
</feature>
<evidence type="ECO:0000256" key="5">
    <source>
        <dbReference type="ARBA" id="ARBA00022884"/>
    </source>
</evidence>
<evidence type="ECO:0000256" key="7">
    <source>
        <dbReference type="ARBA" id="ARBA00023242"/>
    </source>
</evidence>
<dbReference type="GO" id="GO:0071013">
    <property type="term" value="C:catalytic step 2 spliceosome"/>
    <property type="evidence" value="ECO:0007669"/>
    <property type="project" value="TreeGrafter"/>
</dbReference>
<dbReference type="HOGENOM" id="CLU_1396820_0_0_1"/>
<dbReference type="GO" id="GO:0046540">
    <property type="term" value="C:U4/U6 x U5 tri-snRNP complex"/>
    <property type="evidence" value="ECO:0007669"/>
    <property type="project" value="TreeGrafter"/>
</dbReference>
<dbReference type="SMART" id="SM00651">
    <property type="entry name" value="Sm"/>
    <property type="match status" value="1"/>
</dbReference>
<keyword evidence="7" id="KW-0539">Nucleus</keyword>
<dbReference type="GO" id="GO:0071011">
    <property type="term" value="C:precatalytic spliceosome"/>
    <property type="evidence" value="ECO:0007669"/>
    <property type="project" value="TreeGrafter"/>
</dbReference>
<keyword evidence="4" id="KW-0747">Spliceosome</keyword>
<dbReference type="GO" id="GO:0003723">
    <property type="term" value="F:RNA binding"/>
    <property type="evidence" value="ECO:0007669"/>
    <property type="project" value="UniProtKB-KW"/>
</dbReference>
<comment type="similarity">
    <text evidence="2">Belongs to the snRNP Sm proteins family.</text>
</comment>
<keyword evidence="6" id="KW-0508">mRNA splicing</keyword>
<dbReference type="EMBL" id="CH408155">
    <property type="protein sequence ID" value="EDK36242.2"/>
    <property type="molecule type" value="Genomic_DNA"/>
</dbReference>
<dbReference type="Gene3D" id="2.30.30.100">
    <property type="match status" value="1"/>
</dbReference>
<sequence length="195" mass="22828">MLFFSFFKTLVDQEVTVELKNDIEIRGTLKTVDQYLNLKLDNVICLNEDKYPHMQSVKNLFIRGSTVRYVHMSSNTVDCTLLQDASRRGMYNFFALVVATNTNFRGYGSVGQVGIDNPVLYLQAYSYFRNEFESLLSLCRHRASEWPVWWQNEQVFFADFLGFGGCDELWFELWFEFWLLGLKVVIWSILSTLTS</sequence>
<dbReference type="InterPro" id="IPR016654">
    <property type="entry name" value="U6_snRNA_Lsm2"/>
</dbReference>
<dbReference type="Pfam" id="PF01423">
    <property type="entry name" value="LSM"/>
    <property type="match status" value="1"/>
</dbReference>
<dbReference type="FunFam" id="2.30.30.100:FF:000009">
    <property type="entry name" value="U6 snRNA-associated Sm-like protein LSm2"/>
    <property type="match status" value="1"/>
</dbReference>
<keyword evidence="3" id="KW-0507">mRNA processing</keyword>
<proteinExistence type="inferred from homology"/>
<protein>
    <recommendedName>
        <fullName evidence="9">Sm domain-containing protein</fullName>
    </recommendedName>
</protein>
<dbReference type="CDD" id="cd01725">
    <property type="entry name" value="LSm2"/>
    <property type="match status" value="1"/>
</dbReference>
<dbReference type="STRING" id="294746.A5DAN5"/>
<dbReference type="eggNOG" id="KOG3448">
    <property type="taxonomic scope" value="Eukaryota"/>
</dbReference>
<dbReference type="PANTHER" id="PTHR13829:SF2">
    <property type="entry name" value="U6 SNRNA-ASSOCIATED SM-LIKE PROTEIN LSM2"/>
    <property type="match status" value="1"/>
</dbReference>
<evidence type="ECO:0000256" key="1">
    <source>
        <dbReference type="ARBA" id="ARBA00004123"/>
    </source>
</evidence>
<dbReference type="GO" id="GO:0000932">
    <property type="term" value="C:P-body"/>
    <property type="evidence" value="ECO:0007669"/>
    <property type="project" value="TreeGrafter"/>
</dbReference>
<dbReference type="VEuPathDB" id="FungiDB:PGUG_00340"/>
<keyword evidence="5" id="KW-0694">RNA-binding</keyword>
<reference evidence="10 11" key="1">
    <citation type="journal article" date="2009" name="Nature">
        <title>Evolution of pathogenicity and sexual reproduction in eight Candida genomes.</title>
        <authorList>
            <person name="Butler G."/>
            <person name="Rasmussen M.D."/>
            <person name="Lin M.F."/>
            <person name="Santos M.A."/>
            <person name="Sakthikumar S."/>
            <person name="Munro C.A."/>
            <person name="Rheinbay E."/>
            <person name="Grabherr M."/>
            <person name="Forche A."/>
            <person name="Reedy J.L."/>
            <person name="Agrafioti I."/>
            <person name="Arnaud M.B."/>
            <person name="Bates S."/>
            <person name="Brown A.J."/>
            <person name="Brunke S."/>
            <person name="Costanzo M.C."/>
            <person name="Fitzpatrick D.A."/>
            <person name="de Groot P.W."/>
            <person name="Harris D."/>
            <person name="Hoyer L.L."/>
            <person name="Hube B."/>
            <person name="Klis F.M."/>
            <person name="Kodira C."/>
            <person name="Lennard N."/>
            <person name="Logue M.E."/>
            <person name="Martin R."/>
            <person name="Neiman A.M."/>
            <person name="Nikolaou E."/>
            <person name="Quail M.A."/>
            <person name="Quinn J."/>
            <person name="Santos M.C."/>
            <person name="Schmitzberger F.F."/>
            <person name="Sherlock G."/>
            <person name="Shah P."/>
            <person name="Silverstein K.A."/>
            <person name="Skrzypek M.S."/>
            <person name="Soll D."/>
            <person name="Staggs R."/>
            <person name="Stansfield I."/>
            <person name="Stumpf M.P."/>
            <person name="Sudbery P.E."/>
            <person name="Srikantha T."/>
            <person name="Zeng Q."/>
            <person name="Berman J."/>
            <person name="Berriman M."/>
            <person name="Heitman J."/>
            <person name="Gow N.A."/>
            <person name="Lorenz M.C."/>
            <person name="Birren B.W."/>
            <person name="Kellis M."/>
            <person name="Cuomo C.A."/>
        </authorList>
    </citation>
    <scope>NUCLEOTIDE SEQUENCE [LARGE SCALE GENOMIC DNA]</scope>
    <source>
        <strain evidence="11">ATCC 6260 / CBS 566 / DSM 6381 / JCM 1539 / NBRC 10279 / NRRL Y-324</strain>
    </source>
</reference>
<evidence type="ECO:0000256" key="8">
    <source>
        <dbReference type="ARBA" id="ARBA00023274"/>
    </source>
</evidence>
<dbReference type="Proteomes" id="UP000001997">
    <property type="component" value="Unassembled WGS sequence"/>
</dbReference>